<evidence type="ECO:0000256" key="1">
    <source>
        <dbReference type="ARBA" id="ARBA00007047"/>
    </source>
</evidence>
<evidence type="ECO:0000256" key="2">
    <source>
        <dbReference type="ARBA" id="ARBA00022679"/>
    </source>
</evidence>
<accession>A0A9X1IE44</accession>
<gene>
    <name evidence="3" type="ORF">LHA35_14910</name>
</gene>
<comment type="similarity">
    <text evidence="1">Belongs to the 3-oxoacid CoA-transferase subunit B family.</text>
</comment>
<dbReference type="AlphaFoldDB" id="A0A9X1IE44"/>
<dbReference type="NCBIfam" id="TIGR02428">
    <property type="entry name" value="pcaJ_scoB_fam"/>
    <property type="match status" value="1"/>
</dbReference>
<dbReference type="GO" id="GO:0008410">
    <property type="term" value="F:CoA-transferase activity"/>
    <property type="evidence" value="ECO:0007669"/>
    <property type="project" value="InterPro"/>
</dbReference>
<dbReference type="RefSeq" id="WP_226609182.1">
    <property type="nucleotide sequence ID" value="NZ_JAJAQI010000021.1"/>
</dbReference>
<reference evidence="3" key="1">
    <citation type="submission" date="2021-10" db="EMBL/GenBank/DDBJ databases">
        <title>Roseicella aerolatum sp. nov., isolated from aerosols of e-waste dismantling site.</title>
        <authorList>
            <person name="Qin T."/>
        </authorList>
    </citation>
    <scope>NUCLEOTIDE SEQUENCE</scope>
    <source>
        <strain evidence="3">GB24</strain>
    </source>
</reference>
<dbReference type="InterPro" id="IPR037171">
    <property type="entry name" value="NagB/RpiA_transferase-like"/>
</dbReference>
<organism evidence="3 4">
    <name type="scientific">Roseicella aerolata</name>
    <dbReference type="NCBI Taxonomy" id="2883479"/>
    <lineage>
        <taxon>Bacteria</taxon>
        <taxon>Pseudomonadati</taxon>
        <taxon>Pseudomonadota</taxon>
        <taxon>Alphaproteobacteria</taxon>
        <taxon>Acetobacterales</taxon>
        <taxon>Roseomonadaceae</taxon>
        <taxon>Roseicella</taxon>
    </lineage>
</organism>
<evidence type="ECO:0000313" key="4">
    <source>
        <dbReference type="Proteomes" id="UP001139311"/>
    </source>
</evidence>
<comment type="caution">
    <text evidence="3">The sequence shown here is derived from an EMBL/GenBank/DDBJ whole genome shotgun (WGS) entry which is preliminary data.</text>
</comment>
<keyword evidence="4" id="KW-1185">Reference proteome</keyword>
<dbReference type="SMART" id="SM00882">
    <property type="entry name" value="CoA_trans"/>
    <property type="match status" value="1"/>
</dbReference>
<evidence type="ECO:0000313" key="3">
    <source>
        <dbReference type="EMBL" id="MCB4823024.1"/>
    </source>
</evidence>
<dbReference type="InterPro" id="IPR004165">
    <property type="entry name" value="CoA_trans_fam_I"/>
</dbReference>
<name>A0A9X1IE44_9PROT</name>
<dbReference type="Pfam" id="PF01144">
    <property type="entry name" value="CoA_trans"/>
    <property type="match status" value="1"/>
</dbReference>
<dbReference type="EMBL" id="JAJAQI010000021">
    <property type="protein sequence ID" value="MCB4823024.1"/>
    <property type="molecule type" value="Genomic_DNA"/>
</dbReference>
<protein>
    <submittedName>
        <fullName evidence="3">3-oxoacid CoA-transferase subunit B</fullName>
    </submittedName>
</protein>
<proteinExistence type="inferred from homology"/>
<dbReference type="Gene3D" id="3.40.1080.10">
    <property type="entry name" value="Glutaconate Coenzyme A-transferase"/>
    <property type="match status" value="1"/>
</dbReference>
<dbReference type="Proteomes" id="UP001139311">
    <property type="component" value="Unassembled WGS sequence"/>
</dbReference>
<dbReference type="InterPro" id="IPR012791">
    <property type="entry name" value="3-oxoacid_CoA-transf_B"/>
</dbReference>
<sequence>MSGEGTGQPGQAAGWDRQQMADRLAREFQDGWIVNLGVGIPTLCSNTDLGDRAVIYHAENGVIGYGPVLPPGQEDLHLVNAGGQNVSLKPGAAIVHHADSFGIIRSGRIDVTVMGAYEVSADGDFANWKVGGAKGGGIGGAMDLAACAQRVFIILEHVTRKGEPRLVRQCSLPVTARGVVTLVATNYGLFAPSGEGFAVRELAPGISLEAARAATGAPLFG</sequence>
<dbReference type="PANTHER" id="PTHR13707:SF60">
    <property type="entry name" value="ACETATE COA-TRANSFERASE SUBUNIT ALPHA"/>
    <property type="match status" value="1"/>
</dbReference>
<keyword evidence="2" id="KW-0808">Transferase</keyword>
<dbReference type="PANTHER" id="PTHR13707">
    <property type="entry name" value="KETOACID-COENZYME A TRANSFERASE"/>
    <property type="match status" value="1"/>
</dbReference>
<dbReference type="SUPFAM" id="SSF100950">
    <property type="entry name" value="NagB/RpiA/CoA transferase-like"/>
    <property type="match status" value="1"/>
</dbReference>